<dbReference type="AlphaFoldDB" id="A0A7S0EWK7"/>
<sequence>MGAGMIKARRNQREEEMMEQMREQQAQRETWLSKFKNTSAKLVQDPESLLHGRYSVEIEFKDFFHFEYLLCPRRLLLLESDGQMSEVQRNELRRIIPGKVILSWPETCEKVKNQDTSGAELKTYLETSLDDAVIDKRGFSEHLFTCKIISPSDWKARDELMREFESTMAMQLDLERSRMVVNAQSKKKNKSKMEPNEKPLNEAKISVRQYIEIIAKWRMSRYHEWPYKDRKEFGSSTIGEILQKLKTQFRKTYGLRTTSTFICSVSEDRWLMTRHPLQEVLIDLKCQDIKPLFDNVRVHFEAEQELRASQALTFVPWLRDELMVITARARTR</sequence>
<organism evidence="1">
    <name type="scientific">Hanusia phi</name>
    <dbReference type="NCBI Taxonomy" id="3032"/>
    <lineage>
        <taxon>Eukaryota</taxon>
        <taxon>Cryptophyceae</taxon>
        <taxon>Pyrenomonadales</taxon>
        <taxon>Geminigeraceae</taxon>
        <taxon>Hanusia</taxon>
    </lineage>
</organism>
<proteinExistence type="predicted"/>
<protein>
    <submittedName>
        <fullName evidence="1">Uncharacterized protein</fullName>
    </submittedName>
</protein>
<dbReference type="EMBL" id="HBEO01023405">
    <property type="protein sequence ID" value="CAD8493795.1"/>
    <property type="molecule type" value="Transcribed_RNA"/>
</dbReference>
<evidence type="ECO:0000313" key="1">
    <source>
        <dbReference type="EMBL" id="CAD8493795.1"/>
    </source>
</evidence>
<name>A0A7S0EWK7_9CRYP</name>
<accession>A0A7S0EWK7</accession>
<reference evidence="1" key="1">
    <citation type="submission" date="2021-01" db="EMBL/GenBank/DDBJ databases">
        <authorList>
            <person name="Corre E."/>
            <person name="Pelletier E."/>
            <person name="Niang G."/>
            <person name="Scheremetjew M."/>
            <person name="Finn R."/>
            <person name="Kale V."/>
            <person name="Holt S."/>
            <person name="Cochrane G."/>
            <person name="Meng A."/>
            <person name="Brown T."/>
            <person name="Cohen L."/>
        </authorList>
    </citation>
    <scope>NUCLEOTIDE SEQUENCE</scope>
    <source>
        <strain evidence="1">CCMP325</strain>
    </source>
</reference>
<gene>
    <name evidence="1" type="ORF">HPHI1048_LOCUS15782</name>
</gene>